<dbReference type="HOGENOM" id="CLU_2977582_0_0_9"/>
<reference evidence="3" key="1">
    <citation type="submission" date="2011-12" db="EMBL/GenBank/DDBJ databases">
        <title>The complete genome of chromosome of Sulfobacillus acidophilus DSM 10332.</title>
        <authorList>
            <person name="Lucas S."/>
            <person name="Han J."/>
            <person name="Lapidus A."/>
            <person name="Bruce D."/>
            <person name="Goodwin L."/>
            <person name="Pitluck S."/>
            <person name="Peters L."/>
            <person name="Kyrpides N."/>
            <person name="Mavromatis K."/>
            <person name="Ivanova N."/>
            <person name="Mikhailova N."/>
            <person name="Chertkov O."/>
            <person name="Saunders E."/>
            <person name="Detter J.C."/>
            <person name="Tapia R."/>
            <person name="Han C."/>
            <person name="Land M."/>
            <person name="Hauser L."/>
            <person name="Markowitz V."/>
            <person name="Cheng J.-F."/>
            <person name="Hugenholtz P."/>
            <person name="Woyke T."/>
            <person name="Wu D."/>
            <person name="Pukall R."/>
            <person name="Gehrich-Schroeter G."/>
            <person name="Schneider S."/>
            <person name="Klenk H.-P."/>
            <person name="Eisen J.A."/>
        </authorList>
    </citation>
    <scope>NUCLEOTIDE SEQUENCE [LARGE SCALE GENOMIC DNA]</scope>
    <source>
        <strain evidence="3">ATCC 700253 / DSM 10332 / NAL</strain>
    </source>
</reference>
<gene>
    <name evidence="2" type="ordered locus">Sulac_2475</name>
</gene>
<evidence type="ECO:0000256" key="1">
    <source>
        <dbReference type="SAM" id="Phobius"/>
    </source>
</evidence>
<name>G8TW11_SULAD</name>
<dbReference type="AlphaFoldDB" id="G8TW11"/>
<accession>G8TW11</accession>
<keyword evidence="1" id="KW-0472">Membrane</keyword>
<dbReference type="KEGG" id="sap:Sulac_2475"/>
<keyword evidence="1" id="KW-0812">Transmembrane</keyword>
<protein>
    <submittedName>
        <fullName evidence="2">Uncharacterized protein</fullName>
    </submittedName>
</protein>
<dbReference type="EMBL" id="CP003179">
    <property type="protein sequence ID" value="AEW05938.1"/>
    <property type="molecule type" value="Genomic_DNA"/>
</dbReference>
<dbReference type="PATRIC" id="fig|679936.5.peg.2562"/>
<proteinExistence type="predicted"/>
<sequence length="58" mass="6886">MWHFPADDERQVPVDELKPVPLTRAEVRGWIRWSFWGLRLYIAVMLVLVVIGFLRGLH</sequence>
<evidence type="ECO:0000313" key="3">
    <source>
        <dbReference type="Proteomes" id="UP000005439"/>
    </source>
</evidence>
<dbReference type="Proteomes" id="UP000005439">
    <property type="component" value="Chromosome"/>
</dbReference>
<keyword evidence="3" id="KW-1185">Reference proteome</keyword>
<keyword evidence="1" id="KW-1133">Transmembrane helix</keyword>
<evidence type="ECO:0000313" key="2">
    <source>
        <dbReference type="EMBL" id="AEW05938.1"/>
    </source>
</evidence>
<organism evidence="2 3">
    <name type="scientific">Sulfobacillus acidophilus (strain ATCC 700253 / DSM 10332 / NAL)</name>
    <dbReference type="NCBI Taxonomy" id="679936"/>
    <lineage>
        <taxon>Bacteria</taxon>
        <taxon>Bacillati</taxon>
        <taxon>Bacillota</taxon>
        <taxon>Clostridia</taxon>
        <taxon>Eubacteriales</taxon>
        <taxon>Clostridiales Family XVII. Incertae Sedis</taxon>
        <taxon>Sulfobacillus</taxon>
    </lineage>
</organism>
<reference evidence="2 3" key="2">
    <citation type="journal article" date="2012" name="Stand. Genomic Sci.">
        <title>Complete genome sequence of the moderately thermophilic mineral-sulfide-oxidizing firmicute Sulfobacillus acidophilus type strain (NAL(T)).</title>
        <authorList>
            <person name="Anderson I."/>
            <person name="Chertkov O."/>
            <person name="Chen A."/>
            <person name="Saunders E."/>
            <person name="Lapidus A."/>
            <person name="Nolan M."/>
            <person name="Lucas S."/>
            <person name="Hammon N."/>
            <person name="Deshpande S."/>
            <person name="Cheng J.F."/>
            <person name="Han C."/>
            <person name="Tapia R."/>
            <person name="Goodwin L.A."/>
            <person name="Pitluck S."/>
            <person name="Liolios K."/>
            <person name="Pagani I."/>
            <person name="Ivanova N."/>
            <person name="Mikhailova N."/>
            <person name="Pati A."/>
            <person name="Palaniappan K."/>
            <person name="Land M."/>
            <person name="Pan C."/>
            <person name="Rohde M."/>
            <person name="Pukall R."/>
            <person name="Goker M."/>
            <person name="Detter J.C."/>
            <person name="Woyke T."/>
            <person name="Bristow J."/>
            <person name="Eisen J.A."/>
            <person name="Markowitz V."/>
            <person name="Hugenholtz P."/>
            <person name="Kyrpides N.C."/>
            <person name="Klenk H.P."/>
            <person name="Mavromatis K."/>
        </authorList>
    </citation>
    <scope>NUCLEOTIDE SEQUENCE [LARGE SCALE GENOMIC DNA]</scope>
    <source>
        <strain evidence="3">ATCC 700253 / DSM 10332 / NAL</strain>
    </source>
</reference>
<feature type="transmembrane region" description="Helical" evidence="1">
    <location>
        <begin position="38"/>
        <end position="57"/>
    </location>
</feature>